<keyword evidence="3 9" id="KW-0813">Transport</keyword>
<evidence type="ECO:0000256" key="4">
    <source>
        <dbReference type="ARBA" id="ARBA00022475"/>
    </source>
</evidence>
<keyword evidence="12" id="KW-1185">Reference proteome</keyword>
<dbReference type="EMBL" id="CP001098">
    <property type="protein sequence ID" value="ACL70790.1"/>
    <property type="molecule type" value="Genomic_DNA"/>
</dbReference>
<feature type="transmembrane region" description="Helical" evidence="9">
    <location>
        <begin position="196"/>
        <end position="218"/>
    </location>
</feature>
<evidence type="ECO:0000313" key="11">
    <source>
        <dbReference type="EMBL" id="ACL70790.1"/>
    </source>
</evidence>
<gene>
    <name evidence="11" type="ordered locus">Hore_20450</name>
</gene>
<evidence type="ECO:0000256" key="5">
    <source>
        <dbReference type="ARBA" id="ARBA00022597"/>
    </source>
</evidence>
<evidence type="ECO:0000256" key="8">
    <source>
        <dbReference type="ARBA" id="ARBA00023136"/>
    </source>
</evidence>
<dbReference type="GO" id="GO:0042956">
    <property type="term" value="P:maltodextrin transmembrane transport"/>
    <property type="evidence" value="ECO:0007669"/>
    <property type="project" value="TreeGrafter"/>
</dbReference>
<evidence type="ECO:0000259" key="10">
    <source>
        <dbReference type="PROSITE" id="PS50928"/>
    </source>
</evidence>
<proteinExistence type="inferred from homology"/>
<dbReference type="CDD" id="cd06261">
    <property type="entry name" value="TM_PBP2"/>
    <property type="match status" value="1"/>
</dbReference>
<reference evidence="11 12" key="1">
    <citation type="journal article" date="2009" name="PLoS ONE">
        <title>Genome analysis of the anaerobic thermohalophilic bacterium Halothermothrix orenii.</title>
        <authorList>
            <person name="Mavromatis K."/>
            <person name="Ivanova N."/>
            <person name="Anderson I."/>
            <person name="Lykidis A."/>
            <person name="Hooper S.D."/>
            <person name="Sun H."/>
            <person name="Kunin V."/>
            <person name="Lapidus A."/>
            <person name="Hugenholtz P."/>
            <person name="Patel B."/>
            <person name="Kyrpides N.C."/>
        </authorList>
    </citation>
    <scope>NUCLEOTIDE SEQUENCE [LARGE SCALE GENOMIC DNA]</scope>
    <source>
        <strain evidence="12">H 168 / OCM 544 / DSM 9562</strain>
    </source>
</reference>
<dbReference type="Proteomes" id="UP000000719">
    <property type="component" value="Chromosome"/>
</dbReference>
<protein>
    <submittedName>
        <fullName evidence="11">Binding-protein-dependent transport systems inner membrane component</fullName>
    </submittedName>
</protein>
<dbReference type="InterPro" id="IPR000515">
    <property type="entry name" value="MetI-like"/>
</dbReference>
<dbReference type="Pfam" id="PF00528">
    <property type="entry name" value="BPD_transp_1"/>
    <property type="match status" value="1"/>
</dbReference>
<dbReference type="PANTHER" id="PTHR32243:SF50">
    <property type="entry name" value="MALTOSE_MALTODEXTRIN TRANSPORT SYSTEM PERMEASE PROTEIN MALG"/>
    <property type="match status" value="1"/>
</dbReference>
<dbReference type="PANTHER" id="PTHR32243">
    <property type="entry name" value="MALTOSE TRANSPORT SYSTEM PERMEASE-RELATED"/>
    <property type="match status" value="1"/>
</dbReference>
<feature type="transmembrane region" description="Helical" evidence="9">
    <location>
        <begin position="10"/>
        <end position="28"/>
    </location>
</feature>
<dbReference type="GO" id="GO:0005886">
    <property type="term" value="C:plasma membrane"/>
    <property type="evidence" value="ECO:0007669"/>
    <property type="project" value="UniProtKB-SubCell"/>
</dbReference>
<sequence length="277" mass="30977">MNKDSLPKRIVIHIILIIAVVIAVYPALRVFSISLRPINALHTTDLRIIPEGASFKSYYDVLFNTEFPKWFLNSSLVALITTLIGISVASTAGYAFSRFKFMGRKPLLMFFLVTQMFPVTMLILPLYLMLARMGLINSYLGLIIMYTTTALPLCVWQMKGFYDTIPYSLEEAGLIDGLSHWGCFIKIAFPLARPGLVISGLFSFMAAWTDFIVARVIMHKEELWTLPLGIQHMSGEFDTQWGMFAASSILVAIPVVIVFIFLARFLVSGLSLGGVKS</sequence>
<evidence type="ECO:0000256" key="7">
    <source>
        <dbReference type="ARBA" id="ARBA00022989"/>
    </source>
</evidence>
<dbReference type="HOGENOM" id="CLU_016047_1_2_9"/>
<keyword evidence="6 9" id="KW-0812">Transmembrane</keyword>
<evidence type="ECO:0000256" key="9">
    <source>
        <dbReference type="RuleBase" id="RU363032"/>
    </source>
</evidence>
<dbReference type="InterPro" id="IPR050901">
    <property type="entry name" value="BP-dep_ABC_trans_perm"/>
</dbReference>
<evidence type="ECO:0000256" key="2">
    <source>
        <dbReference type="ARBA" id="ARBA00009047"/>
    </source>
</evidence>
<feature type="transmembrane region" description="Helical" evidence="9">
    <location>
        <begin position="241"/>
        <end position="267"/>
    </location>
</feature>
<dbReference type="eggNOG" id="COG3833">
    <property type="taxonomic scope" value="Bacteria"/>
</dbReference>
<evidence type="ECO:0000256" key="3">
    <source>
        <dbReference type="ARBA" id="ARBA00022448"/>
    </source>
</evidence>
<keyword evidence="4" id="KW-1003">Cell membrane</keyword>
<organism evidence="11 12">
    <name type="scientific">Halothermothrix orenii (strain H 168 / OCM 544 / DSM 9562)</name>
    <dbReference type="NCBI Taxonomy" id="373903"/>
    <lineage>
        <taxon>Bacteria</taxon>
        <taxon>Bacillati</taxon>
        <taxon>Bacillota</taxon>
        <taxon>Clostridia</taxon>
        <taxon>Halanaerobiales</taxon>
        <taxon>Halothermotrichaceae</taxon>
        <taxon>Halothermothrix</taxon>
    </lineage>
</organism>
<dbReference type="InterPro" id="IPR035906">
    <property type="entry name" value="MetI-like_sf"/>
</dbReference>
<feature type="transmembrane region" description="Helical" evidence="9">
    <location>
        <begin position="108"/>
        <end position="130"/>
    </location>
</feature>
<name>B8CZT8_HALOH</name>
<keyword evidence="8 9" id="KW-0472">Membrane</keyword>
<comment type="similarity">
    <text evidence="2">Belongs to the binding-protein-dependent transport system permease family. MalFG subfamily.</text>
</comment>
<dbReference type="SUPFAM" id="SSF161098">
    <property type="entry name" value="MetI-like"/>
    <property type="match status" value="1"/>
</dbReference>
<evidence type="ECO:0000313" key="12">
    <source>
        <dbReference type="Proteomes" id="UP000000719"/>
    </source>
</evidence>
<evidence type="ECO:0000256" key="1">
    <source>
        <dbReference type="ARBA" id="ARBA00004651"/>
    </source>
</evidence>
<dbReference type="Gene3D" id="1.10.3720.10">
    <property type="entry name" value="MetI-like"/>
    <property type="match status" value="1"/>
</dbReference>
<comment type="subcellular location">
    <subcellularLocation>
        <location evidence="1 9">Cell membrane</location>
        <topology evidence="1 9">Multi-pass membrane protein</topology>
    </subcellularLocation>
</comment>
<evidence type="ECO:0000256" key="6">
    <source>
        <dbReference type="ARBA" id="ARBA00022692"/>
    </source>
</evidence>
<feature type="domain" description="ABC transmembrane type-1" evidence="10">
    <location>
        <begin position="71"/>
        <end position="262"/>
    </location>
</feature>
<dbReference type="OrthoDB" id="9794684at2"/>
<dbReference type="AlphaFoldDB" id="B8CZT8"/>
<feature type="transmembrane region" description="Helical" evidence="9">
    <location>
        <begin position="136"/>
        <end position="156"/>
    </location>
</feature>
<dbReference type="KEGG" id="hor:Hore_20450"/>
<dbReference type="RefSeq" id="WP_015923759.1">
    <property type="nucleotide sequence ID" value="NC_011899.1"/>
</dbReference>
<feature type="transmembrane region" description="Helical" evidence="9">
    <location>
        <begin position="70"/>
        <end position="96"/>
    </location>
</feature>
<dbReference type="PROSITE" id="PS50928">
    <property type="entry name" value="ABC_TM1"/>
    <property type="match status" value="1"/>
</dbReference>
<dbReference type="STRING" id="373903.Hore_20450"/>
<keyword evidence="7 9" id="KW-1133">Transmembrane helix</keyword>
<accession>B8CZT8</accession>
<dbReference type="GO" id="GO:0015423">
    <property type="term" value="F:ABC-type maltose transporter activity"/>
    <property type="evidence" value="ECO:0007669"/>
    <property type="project" value="TreeGrafter"/>
</dbReference>
<keyword evidence="5" id="KW-0762">Sugar transport</keyword>